<reference evidence="6" key="3">
    <citation type="submission" date="2025-09" db="UniProtKB">
        <authorList>
            <consortium name="Ensembl"/>
        </authorList>
    </citation>
    <scope>IDENTIFICATION</scope>
</reference>
<evidence type="ECO:0000259" key="3">
    <source>
        <dbReference type="Pfam" id="PF10473"/>
    </source>
</evidence>
<feature type="compositionally biased region" description="Polar residues" evidence="2">
    <location>
        <begin position="209"/>
        <end position="243"/>
    </location>
</feature>
<feature type="domain" description="Centromere protein Cenp-F leucine-rich repeat-containing" evidence="3">
    <location>
        <begin position="2170"/>
        <end position="2309"/>
    </location>
</feature>
<dbReference type="GO" id="GO:0000922">
    <property type="term" value="C:spindle pole"/>
    <property type="evidence" value="ECO:0007669"/>
    <property type="project" value="TreeGrafter"/>
</dbReference>
<evidence type="ECO:0008006" key="8">
    <source>
        <dbReference type="Google" id="ProtNLM"/>
    </source>
</evidence>
<dbReference type="GO" id="GO:0010389">
    <property type="term" value="P:regulation of G2/M transition of mitotic cell cycle"/>
    <property type="evidence" value="ECO:0007669"/>
    <property type="project" value="TreeGrafter"/>
</dbReference>
<feature type="region of interest" description="Disordered" evidence="2">
    <location>
        <begin position="2901"/>
        <end position="2922"/>
    </location>
</feature>
<feature type="coiled-coil region" evidence="1">
    <location>
        <begin position="2146"/>
        <end position="2324"/>
    </location>
</feature>
<dbReference type="Pfam" id="PF10473">
    <property type="entry name" value="CENP-F_leu_zip"/>
    <property type="match status" value="2"/>
</dbReference>
<sequence length="2922" mass="339760">MSWVVEEWKEGLSPRALQKIQELESQLDKLKKERQQRQFQLESLEAALQKQKQKVENEKNEGATLKRENQSLMELCDNLEKTKQKISHDLQVKESQVNYQAGQLTSSKKQIERLEQELKRYKSELERSQQTLITGDLSLSSTPQKNFTAPLTPNQNHNDSKFEELQEKYSKEVEERKRLEAELRNIQVKKINHSHPQSTKSHREIARHQASSTVFSWQQEKTSNCPSSSNQETPLKRGFTSSHFPWEQEATPSHSGLRSKKTDFNNSFSDNFELRSRVEELEHQLQDQEKEKKFHMNKLQETQLQLEKTKLEFTEKDSVLHKIRDELNRMTAQCDQTAAQYEMVEQKMKKLSEELNCQRQNAESALRSLEQKVKEKEKEYQKELFRQQHSLQTADQQCNQIKAKLNQDVQQAKNDYNAVRAELDKAVAVKQHLENDSSELKQKLCRAEQALLANQSKENDLRRNFEEMKKEKNLLCCQSDQKSREIHQLEEELKTAKQFLKETQNYAEEMKNKSLSQEENLKILQEKLKQQDASLTLEKLKLSIADLEKQRDSIQHLLKQRENHTEELNSKISKMEKESEALLKVLRLKERECEELKKEFTILFQWKNENEQLVNKLESEKEELLSKINDLESSLKIQQVKSNENSETVRIMVNEKELYCLEIKNLRDMVEYKSAKLETQKKAYDELQQEAECSDQKYRKEIENMTWKISQFTIQVEILEQKLQLAANAVQEKDQCYHELHGEHEKICCLVKSKEISEVREDREFHFQNNHCKIDDQQLPVKNCITDVLMREPGTVTEDWEDHCAKPVLETDKNDQQDMSVLQDQVSSPEISLMAQSQFKSHLQKPFEKLVQIKVETEKKLIEAEQMHESFVTETKNHISNLQGDTSAQQDCVDKTLAALEEKEKQLQTLNKELETQQAEIRDLKSNNKLLEDSVKQLQLVLDTWNLEKKDMSTMLSLHEKEIEDLTEENVTLKGINKALEQEKVDLLETNIIFSNRLKEREESISELSRRHKEERLSLIEGYEEIEKELVDLQGKYKSMEEKSTNMEGILRQQKSHFQKSKAKSERQEKQLRDEHNEFFSKLVSLEGKNKDLIQELEKVQSELQFKQSEIAHIQNVSSAELDCLRQEMLNVRAEQNKMQEQHNILLQENEQLSKVMKTETECVTCDLVHDRGPTSEQLRVSMEEKENELNKYQVKLELLQMDLEDREVSVENYSTQVIQLEAALKRVERKLEESEKEKERLQQELQTIKEDLETPDPKLIIMDKNDQTMESVVDSISEVSSKRAIDERYSLVPHELTPSQNDDVQLISSLQMTVNRLNELEKMCEILQIEKLALTSELNDSKTECTTTDKMTEEVIKVVSEVKILKDEKAIFPDELMDQSVENEVGIHFDNEQMSFKSLECSAEPNYSYEDLKLSNKEVKMRFAEVKEKIFSLQKEHKILHEQHCSMLFKVSELQSCIETLKAENSALSTSLNKVSADSVEVQVTSRQKDGEFKLEETKSTFSPSCLNEMPYFAEANLLELSFDNDLWKWREKSMRLNISQESVLGDTTEISLVEEPQNDQALDFIAKRESIIQRKSNLESNIKELQILCQTYEKSIKRFEEQFQSRENMKNEIQELKQLIISERKELDDLRKQNVSDNEQWQQKLSNVTMEMEYKLAAEKKQVEHLSLELEVARLQLQGLDLSSRSLLCTDVEDTSLTAQENNGIYQLQVHSLPNENLAPKREKSEIKLCEQITIEENSECENVAEVTEARSAEECPAKLMSETEYRNTLEKKIDCHNELSFSNNSISTTPLDFMENQVTDETLQLQINKTSSEDLKLLLGIEESNTKVDALLIEIKELNSRLDLQHTELTAKITAYAELEKTVLVLKKENSNLNEKLESVSFDKQQISYKIMILEKELDKAKSDLDVYKVILSDVTDMLEDLEVTKGVWHEKFLVTENELRRTKSEKENIENHALSIEGDIEELQRKNQKLEKDIENKLKTVSTLQEQLAVIIMERNQLSQELSILSEKKEELDQLYQKLQEKIKELESNKVDATEFIGILEAEAKTQTKLLQTTKSDVDHLSREKDYLVQQLQNVEKEAEILTLEKEKFQNQMQDLEEEKKLILRESEMLQTKLSESEMESSKLSKTLEGSLIEKGELAARLNSTQEEVDQLRYGIEKLKIKIESDEKKKHRTVEKLKESERKADFLQDKIEKLERELHMSEENLEDAILQAETAKTEAETLKTEMEEMAERVKSLEFAVNAFRSEKEGLNKELQEKQEKISELESSNADVVRLLEEKEKENMQIKEESENVTILIKSQLKNASEEIKLFFNELEICKAKEQDLIHQVGCLEHDKTQLLLDLQEARNISTKLEQSLGALVQELADCKQTRDETIQENGALQKIKDVEQLSVQLSHAESEHKCWMQEKEGLQNMIAELKQKVQQLSNNEILKATLENLKASPKDLEKESTQSEKSALVEKIQLDLTTSGKNEPNKSLDGVQKELEKKEREMKKEISEYQSRFHQIEKNHQALLAEANRKNEVEIQACQEKLNSLEQCLGEQKLEMELLKSSKEQLNNSLKDANQTIEELKKVQVDNLKHIVQLKKQNAFARRKMEMSMKSCKQLEKEKEMLQKQIAEHDALLKKQKPSADEVSSAEEMRLKLEELKESVEEKTKEAEENLEKYCTLIINYYKLEEANEMLKTQVSLLNALLKQPANAVNSLSQNSDNPVTLNNQSVTEKRSNEDPTKLSGKRQRCQETKEVDGEPKSPIPETLSKKIKKGAIYQHSLTHENKEYEPDGLPETVKKGFADIPIEKISPYVLRRTTLNLRTSPHLAAQSQRLSPCAQSLQKGRSDNLAEISKLTAGGSKSPKENDTQQCQAETTIEPMESLSRSPLRMNKQLPKAVAETCRENLNTHKGRCSFSRKTLPDQNEQEENCMVQ</sequence>
<proteinExistence type="predicted"/>
<feature type="domain" description="Centromere protein Cenp-F N-terminal" evidence="4">
    <location>
        <begin position="1"/>
        <end position="291"/>
    </location>
</feature>
<feature type="coiled-coil region" evidence="1">
    <location>
        <begin position="893"/>
        <end position="983"/>
    </location>
</feature>
<evidence type="ECO:0000259" key="5">
    <source>
        <dbReference type="Pfam" id="PF10490"/>
    </source>
</evidence>
<keyword evidence="1" id="KW-0175">Coiled coil</keyword>
<feature type="compositionally biased region" description="Polar residues" evidence="2">
    <location>
        <begin position="2702"/>
        <end position="2719"/>
    </location>
</feature>
<reference evidence="6" key="2">
    <citation type="submission" date="2025-08" db="UniProtKB">
        <authorList>
            <consortium name="Ensembl"/>
        </authorList>
    </citation>
    <scope>IDENTIFICATION</scope>
</reference>
<dbReference type="GO" id="GO:0070840">
    <property type="term" value="F:dynein complex binding"/>
    <property type="evidence" value="ECO:0007669"/>
    <property type="project" value="InterPro"/>
</dbReference>
<feature type="coiled-coil region" evidence="1">
    <location>
        <begin position="1083"/>
        <end position="1142"/>
    </location>
</feature>
<dbReference type="GO" id="GO:0000775">
    <property type="term" value="C:chromosome, centromeric region"/>
    <property type="evidence" value="ECO:0007669"/>
    <property type="project" value="InterPro"/>
</dbReference>
<feature type="compositionally biased region" description="Acidic residues" evidence="2">
    <location>
        <begin position="2913"/>
        <end position="2922"/>
    </location>
</feature>
<feature type="coiled-coil region" evidence="1">
    <location>
        <begin position="1570"/>
        <end position="1680"/>
    </location>
</feature>
<dbReference type="Gene3D" id="1.10.287.1490">
    <property type="match status" value="1"/>
</dbReference>
<evidence type="ECO:0000256" key="2">
    <source>
        <dbReference type="SAM" id="MobiDB-lite"/>
    </source>
</evidence>
<feature type="coiled-coil region" evidence="1">
    <location>
        <begin position="1311"/>
        <end position="1338"/>
    </location>
</feature>
<feature type="coiled-coil region" evidence="1">
    <location>
        <begin position="2404"/>
        <end position="2431"/>
    </location>
</feature>
<evidence type="ECO:0000313" key="6">
    <source>
        <dbReference type="Ensembl" id="ENSGAGP00000027368.1"/>
    </source>
</evidence>
<dbReference type="Ensembl" id="ENSGAGT00000031091.1">
    <property type="protein sequence ID" value="ENSGAGP00000027368.1"/>
    <property type="gene ID" value="ENSGAGG00000019901.1"/>
</dbReference>
<dbReference type="GO" id="GO:0000278">
    <property type="term" value="P:mitotic cell cycle"/>
    <property type="evidence" value="ECO:0007669"/>
    <property type="project" value="TreeGrafter"/>
</dbReference>
<dbReference type="InterPro" id="IPR043513">
    <property type="entry name" value="Cenp-F"/>
</dbReference>
<evidence type="ECO:0000313" key="7">
    <source>
        <dbReference type="Proteomes" id="UP000291020"/>
    </source>
</evidence>
<dbReference type="GO" id="GO:0005634">
    <property type="term" value="C:nucleus"/>
    <property type="evidence" value="ECO:0007669"/>
    <property type="project" value="TreeGrafter"/>
</dbReference>
<feature type="domain" description="Centromere protein Cenp-F leucine-rich repeat-containing" evidence="3">
    <location>
        <begin position="1932"/>
        <end position="2068"/>
    </location>
</feature>
<dbReference type="InterPro" id="IPR018302">
    <property type="entry name" value="CenpF/LEK1_Rb-prot-bd"/>
</dbReference>
<dbReference type="PANTHER" id="PTHR18874">
    <property type="entry name" value="CMF/LEK/CENP CELL DIVISION-RELATED"/>
    <property type="match status" value="1"/>
</dbReference>
<accession>A0A452IHW7</accession>
<feature type="region of interest" description="Disordered" evidence="2">
    <location>
        <begin position="193"/>
        <end position="262"/>
    </location>
</feature>
<dbReference type="PANTHER" id="PTHR18874:SF10">
    <property type="entry name" value="CENTROMERE PROTEIN F"/>
    <property type="match status" value="1"/>
</dbReference>
<dbReference type="SUPFAM" id="SSF57997">
    <property type="entry name" value="Tropomyosin"/>
    <property type="match status" value="1"/>
</dbReference>
<feature type="coiled-coil region" evidence="1">
    <location>
        <begin position="1176"/>
        <end position="1252"/>
    </location>
</feature>
<feature type="coiled-coil region" evidence="1">
    <location>
        <begin position="1410"/>
        <end position="1437"/>
    </location>
</feature>
<protein>
    <recommendedName>
        <fullName evidence="8">Centromere protein F</fullName>
    </recommendedName>
</protein>
<feature type="coiled-coil region" evidence="1">
    <location>
        <begin position="13"/>
        <end position="131"/>
    </location>
</feature>
<evidence type="ECO:0000256" key="1">
    <source>
        <dbReference type="SAM" id="Coils"/>
    </source>
</evidence>
<dbReference type="Proteomes" id="UP000291020">
    <property type="component" value="Unassembled WGS sequence"/>
</dbReference>
<feature type="compositionally biased region" description="Basic and acidic residues" evidence="2">
    <location>
        <begin position="2737"/>
        <end position="2748"/>
    </location>
</feature>
<feature type="coiled-coil region" evidence="1">
    <location>
        <begin position="2480"/>
        <end position="2696"/>
    </location>
</feature>
<dbReference type="Pfam" id="PF10481">
    <property type="entry name" value="CENP-F_N"/>
    <property type="match status" value="1"/>
</dbReference>
<dbReference type="Pfam" id="PF10490">
    <property type="entry name" value="CENP-F_C_Rb_bdg"/>
    <property type="match status" value="1"/>
</dbReference>
<reference evidence="7" key="1">
    <citation type="journal article" date="2017" name="PLoS ONE">
        <title>The Agassiz's desert tortoise genome provides a resource for the conservation of a threatened species.</title>
        <authorList>
            <person name="Tollis M."/>
            <person name="DeNardo D.F."/>
            <person name="Cornelius J.A."/>
            <person name="Dolby G.A."/>
            <person name="Edwards T."/>
            <person name="Henen B.T."/>
            <person name="Karl A.E."/>
            <person name="Murphy R.W."/>
            <person name="Kusumi K."/>
        </authorList>
    </citation>
    <scope>NUCLEOTIDE SEQUENCE [LARGE SCALE GENOMIC DNA]</scope>
</reference>
<name>A0A452IHW7_9SAUR</name>
<organism evidence="6 7">
    <name type="scientific">Gopherus agassizii</name>
    <name type="common">Agassiz's desert tortoise</name>
    <dbReference type="NCBI Taxonomy" id="38772"/>
    <lineage>
        <taxon>Eukaryota</taxon>
        <taxon>Metazoa</taxon>
        <taxon>Chordata</taxon>
        <taxon>Craniata</taxon>
        <taxon>Vertebrata</taxon>
        <taxon>Euteleostomi</taxon>
        <taxon>Archelosauria</taxon>
        <taxon>Testudinata</taxon>
        <taxon>Testudines</taxon>
        <taxon>Cryptodira</taxon>
        <taxon>Durocryptodira</taxon>
        <taxon>Testudinoidea</taxon>
        <taxon>Testudinidae</taxon>
        <taxon>Gopherus</taxon>
    </lineage>
</organism>
<feature type="coiled-coil region" evidence="1">
    <location>
        <begin position="670"/>
        <end position="704"/>
    </location>
</feature>
<dbReference type="InterPro" id="IPR018463">
    <property type="entry name" value="Centromere_CenpF_N"/>
</dbReference>
<evidence type="ECO:0000259" key="4">
    <source>
        <dbReference type="Pfam" id="PF10481"/>
    </source>
</evidence>
<dbReference type="InterPro" id="IPR019513">
    <property type="entry name" value="Centromere_CenpF_leu-rich_rpt"/>
</dbReference>
<dbReference type="GO" id="GO:0042803">
    <property type="term" value="F:protein homodimerization activity"/>
    <property type="evidence" value="ECO:0007669"/>
    <property type="project" value="InterPro"/>
</dbReference>
<feature type="coiled-coil region" evidence="1">
    <location>
        <begin position="162"/>
        <end position="189"/>
    </location>
</feature>
<feature type="coiled-coil region" evidence="1">
    <location>
        <begin position="1824"/>
        <end position="1907"/>
    </location>
</feature>
<feature type="coiled-coil region" evidence="1">
    <location>
        <begin position="479"/>
        <end position="641"/>
    </location>
</feature>
<dbReference type="GO" id="GO:0051310">
    <property type="term" value="P:metaphase chromosome alignment"/>
    <property type="evidence" value="ECO:0007669"/>
    <property type="project" value="TreeGrafter"/>
</dbReference>
<feature type="compositionally biased region" description="Basic and acidic residues" evidence="2">
    <location>
        <begin position="2720"/>
        <end position="2729"/>
    </location>
</feature>
<feature type="domain" description="Kinetochore protein Cenp-F/LEK1 Rb protein-binding" evidence="5">
    <location>
        <begin position="2771"/>
        <end position="2814"/>
    </location>
</feature>
<feature type="coiled-coil region" evidence="1">
    <location>
        <begin position="271"/>
        <end position="443"/>
    </location>
</feature>
<keyword evidence="7" id="KW-1185">Reference proteome</keyword>
<dbReference type="STRING" id="38772.ENSGAGP00000027368"/>
<feature type="coiled-coil region" evidence="1">
    <location>
        <begin position="1950"/>
        <end position="2117"/>
    </location>
</feature>
<dbReference type="GO" id="GO:0008017">
    <property type="term" value="F:microtubule binding"/>
    <property type="evidence" value="ECO:0007669"/>
    <property type="project" value="InterPro"/>
</dbReference>
<feature type="region of interest" description="Disordered" evidence="2">
    <location>
        <begin position="2702"/>
        <end position="2754"/>
    </location>
</feature>